<organism evidence="3 4">
    <name type="scientific">Pyxidicoccus fallax</name>
    <dbReference type="NCBI Taxonomy" id="394095"/>
    <lineage>
        <taxon>Bacteria</taxon>
        <taxon>Pseudomonadati</taxon>
        <taxon>Myxococcota</taxon>
        <taxon>Myxococcia</taxon>
        <taxon>Myxococcales</taxon>
        <taxon>Cystobacterineae</taxon>
        <taxon>Myxococcaceae</taxon>
        <taxon>Pyxidicoccus</taxon>
    </lineage>
</organism>
<name>A0A848L5Y2_9BACT</name>
<dbReference type="SUPFAM" id="SSF52540">
    <property type="entry name" value="P-loop containing nucleoside triphosphate hydrolases"/>
    <property type="match status" value="1"/>
</dbReference>
<comment type="caution">
    <text evidence="3">The sequence shown here is derived from an EMBL/GenBank/DDBJ whole genome shotgun (WGS) entry which is preliminary data.</text>
</comment>
<gene>
    <name evidence="3" type="ORF">HG543_03405</name>
</gene>
<reference evidence="3 4" key="1">
    <citation type="submission" date="2020-04" db="EMBL/GenBank/DDBJ databases">
        <title>Draft genome of Pyxidicoccus fallax type strain.</title>
        <authorList>
            <person name="Whitworth D.E."/>
        </authorList>
    </citation>
    <scope>NUCLEOTIDE SEQUENCE [LARGE SCALE GENOMIC DNA]</scope>
    <source>
        <strain evidence="3 4">DSM 14698</strain>
    </source>
</reference>
<protein>
    <recommendedName>
        <fullName evidence="2">NrS-1 polymerase-like helicase domain-containing protein</fullName>
    </recommendedName>
</protein>
<feature type="region of interest" description="Disordered" evidence="1">
    <location>
        <begin position="444"/>
        <end position="509"/>
    </location>
</feature>
<sequence length="509" mass="55397">MSTTIHPGDALAHAADTEAALAQVAKLPLVKVVPLERYLARRHDGRGFAPEFLTQKAAEDYLILRGLVDPRNMWPRGVSPLAASPNVPGLCAGVMAIECKPNAPDLLMRKDETLAVNTWEAPTLVPVSGDWSDVRRVLLWLAEDEAGLDWLLNWIAFKVQNPGSRPGTAILLQGPPGSGKNALYRVLAHLLGPSNCVQIGEADLAKPYNLHFATKLLIFANELLDNHKRGGSLGDGLKAMITDSEVFLESKGVPRTPASNRAGLLAATNRTKPIEIEENDRRWTVFHNKTKPAEYQHPDLGMTHREFLESLHAPSEDDAFTPEFMVQVAAFAHAMVNRAVDARRVRRPHANASREELQQLSEPVTEQFLRDLSDSPDRDRQILDWATKSPNAPSNMHAPPGPVVGKTKAFTNDVLYAAVCGFCRVVGQKHPPQKRTFLSALKSAGWTEQRDSKTRGWLPPWHQTGDDATALATNVVPLTGPRSAAGTSSGAANSTAEPRPGHATPSNGS</sequence>
<evidence type="ECO:0000313" key="3">
    <source>
        <dbReference type="EMBL" id="NMO13907.1"/>
    </source>
</evidence>
<dbReference type="Pfam" id="PF19263">
    <property type="entry name" value="DUF5906"/>
    <property type="match status" value="1"/>
</dbReference>
<dbReference type="RefSeq" id="WP_169343191.1">
    <property type="nucleotide sequence ID" value="NZ_JABBJJ010000010.1"/>
</dbReference>
<evidence type="ECO:0000259" key="2">
    <source>
        <dbReference type="Pfam" id="PF19263"/>
    </source>
</evidence>
<proteinExistence type="predicted"/>
<dbReference type="AlphaFoldDB" id="A0A848L5Y2"/>
<dbReference type="EMBL" id="JABBJJ010000010">
    <property type="protein sequence ID" value="NMO13907.1"/>
    <property type="molecule type" value="Genomic_DNA"/>
</dbReference>
<keyword evidence="4" id="KW-1185">Reference proteome</keyword>
<evidence type="ECO:0000256" key="1">
    <source>
        <dbReference type="SAM" id="MobiDB-lite"/>
    </source>
</evidence>
<feature type="domain" description="NrS-1 polymerase-like helicase" evidence="2">
    <location>
        <begin position="172"/>
        <end position="282"/>
    </location>
</feature>
<feature type="compositionally biased region" description="Low complexity" evidence="1">
    <location>
        <begin position="483"/>
        <end position="496"/>
    </location>
</feature>
<accession>A0A848L5Y2</accession>
<dbReference type="InterPro" id="IPR027417">
    <property type="entry name" value="P-loop_NTPase"/>
</dbReference>
<evidence type="ECO:0000313" key="4">
    <source>
        <dbReference type="Proteomes" id="UP000518300"/>
    </source>
</evidence>
<dbReference type="Proteomes" id="UP000518300">
    <property type="component" value="Unassembled WGS sequence"/>
</dbReference>
<dbReference type="Gene3D" id="3.40.50.300">
    <property type="entry name" value="P-loop containing nucleotide triphosphate hydrolases"/>
    <property type="match status" value="1"/>
</dbReference>
<dbReference type="InterPro" id="IPR045455">
    <property type="entry name" value="NrS-1_pol-like_helicase"/>
</dbReference>